<keyword evidence="1" id="KW-1133">Transmembrane helix</keyword>
<dbReference type="Proteomes" id="UP000019141">
    <property type="component" value="Unassembled WGS sequence"/>
</dbReference>
<keyword evidence="1" id="KW-0812">Transmembrane</keyword>
<evidence type="ECO:0000313" key="2">
    <source>
        <dbReference type="EMBL" id="ETW96754.1"/>
    </source>
</evidence>
<evidence type="ECO:0000313" key="3">
    <source>
        <dbReference type="Proteomes" id="UP000019141"/>
    </source>
</evidence>
<name>W4LFT1_ENTF1</name>
<reference evidence="2 3" key="1">
    <citation type="journal article" date="2014" name="Nature">
        <title>An environmental bacterial taxon with a large and distinct metabolic repertoire.</title>
        <authorList>
            <person name="Wilson M.C."/>
            <person name="Mori T."/>
            <person name="Ruckert C."/>
            <person name="Uria A.R."/>
            <person name="Helf M.J."/>
            <person name="Takada K."/>
            <person name="Gernert C."/>
            <person name="Steffens U.A."/>
            <person name="Heycke N."/>
            <person name="Schmitt S."/>
            <person name="Rinke C."/>
            <person name="Helfrich E.J."/>
            <person name="Brachmann A.O."/>
            <person name="Gurgui C."/>
            <person name="Wakimoto T."/>
            <person name="Kracht M."/>
            <person name="Crusemann M."/>
            <person name="Hentschel U."/>
            <person name="Abe I."/>
            <person name="Matsunaga S."/>
            <person name="Kalinowski J."/>
            <person name="Takeyama H."/>
            <person name="Piel J."/>
        </authorList>
    </citation>
    <scope>NUCLEOTIDE SEQUENCE [LARGE SCALE GENOMIC DNA]</scope>
    <source>
        <strain evidence="3">TSY1</strain>
    </source>
</reference>
<feature type="transmembrane region" description="Helical" evidence="1">
    <location>
        <begin position="27"/>
        <end position="50"/>
    </location>
</feature>
<evidence type="ECO:0000256" key="1">
    <source>
        <dbReference type="SAM" id="Phobius"/>
    </source>
</evidence>
<dbReference type="EMBL" id="AZHW01000748">
    <property type="protein sequence ID" value="ETW96754.1"/>
    <property type="molecule type" value="Genomic_DNA"/>
</dbReference>
<comment type="caution">
    <text evidence="2">The sequence shown here is derived from an EMBL/GenBank/DDBJ whole genome shotgun (WGS) entry which is preliminary data.</text>
</comment>
<sequence length="51" mass="5853">MELADDTQLGFGFGWRGRGRRVETLELFVMTLATWAALGSFFVTFCHFFLC</sequence>
<protein>
    <submittedName>
        <fullName evidence="2">Uncharacterized protein</fullName>
    </submittedName>
</protein>
<dbReference type="AlphaFoldDB" id="W4LFT1"/>
<gene>
    <name evidence="2" type="ORF">ETSY1_25335</name>
</gene>
<organism evidence="2 3">
    <name type="scientific">Entotheonella factor</name>
    <dbReference type="NCBI Taxonomy" id="1429438"/>
    <lineage>
        <taxon>Bacteria</taxon>
        <taxon>Pseudomonadati</taxon>
        <taxon>Nitrospinota/Tectimicrobiota group</taxon>
        <taxon>Candidatus Tectimicrobiota</taxon>
        <taxon>Candidatus Entotheonellia</taxon>
        <taxon>Candidatus Entotheonellales</taxon>
        <taxon>Candidatus Entotheonellaceae</taxon>
        <taxon>Candidatus Entotheonella</taxon>
    </lineage>
</organism>
<accession>W4LFT1</accession>
<keyword evidence="1" id="KW-0472">Membrane</keyword>
<dbReference type="HOGENOM" id="CLU_3096831_0_0_7"/>
<proteinExistence type="predicted"/>
<keyword evidence="3" id="KW-1185">Reference proteome</keyword>